<protein>
    <submittedName>
        <fullName evidence="1">Uncharacterized protein</fullName>
    </submittedName>
</protein>
<evidence type="ECO:0000313" key="2">
    <source>
        <dbReference type="Proteomes" id="UP000000311"/>
    </source>
</evidence>
<sequence length="70" mass="7809">MSADLKALLEAQTDIHGRMSRSVDNLRKMGVTNITAGAIQACLIILDNLWAKFEVQHELIRAALKDRFGE</sequence>
<dbReference type="Proteomes" id="UP000000311">
    <property type="component" value="Unassembled WGS sequence"/>
</dbReference>
<dbReference type="EMBL" id="GL444701">
    <property type="protein sequence ID" value="EFN60658.1"/>
    <property type="molecule type" value="Genomic_DNA"/>
</dbReference>
<keyword evidence="2" id="KW-1185">Reference proteome</keyword>
<evidence type="ECO:0000313" key="1">
    <source>
        <dbReference type="EMBL" id="EFN60658.1"/>
    </source>
</evidence>
<accession>E2B0V5</accession>
<dbReference type="OrthoDB" id="7553032at2759"/>
<reference evidence="1 2" key="1">
    <citation type="journal article" date="2010" name="Science">
        <title>Genomic comparison of the ants Camponotus floridanus and Harpegnathos saltator.</title>
        <authorList>
            <person name="Bonasio R."/>
            <person name="Zhang G."/>
            <person name="Ye C."/>
            <person name="Mutti N.S."/>
            <person name="Fang X."/>
            <person name="Qin N."/>
            <person name="Donahue G."/>
            <person name="Yang P."/>
            <person name="Li Q."/>
            <person name="Li C."/>
            <person name="Zhang P."/>
            <person name="Huang Z."/>
            <person name="Berger S.L."/>
            <person name="Reinberg D."/>
            <person name="Wang J."/>
            <person name="Liebig J."/>
        </authorList>
    </citation>
    <scope>NUCLEOTIDE SEQUENCE [LARGE SCALE GENOMIC DNA]</scope>
    <source>
        <strain evidence="2">C129</strain>
    </source>
</reference>
<name>E2B0V5_CAMFO</name>
<dbReference type="AlphaFoldDB" id="E2B0V5"/>
<proteinExistence type="predicted"/>
<gene>
    <name evidence="1" type="ORF">EAG_14876</name>
</gene>
<dbReference type="InParanoid" id="E2B0V5"/>
<organism evidence="2">
    <name type="scientific">Camponotus floridanus</name>
    <name type="common">Florida carpenter ant</name>
    <dbReference type="NCBI Taxonomy" id="104421"/>
    <lineage>
        <taxon>Eukaryota</taxon>
        <taxon>Metazoa</taxon>
        <taxon>Ecdysozoa</taxon>
        <taxon>Arthropoda</taxon>
        <taxon>Hexapoda</taxon>
        <taxon>Insecta</taxon>
        <taxon>Pterygota</taxon>
        <taxon>Neoptera</taxon>
        <taxon>Endopterygota</taxon>
        <taxon>Hymenoptera</taxon>
        <taxon>Apocrita</taxon>
        <taxon>Aculeata</taxon>
        <taxon>Formicoidea</taxon>
        <taxon>Formicidae</taxon>
        <taxon>Formicinae</taxon>
        <taxon>Camponotus</taxon>
    </lineage>
</organism>